<keyword evidence="2" id="KW-1185">Reference proteome</keyword>
<comment type="caution">
    <text evidence="1">The sequence shown here is derived from an EMBL/GenBank/DDBJ whole genome shotgun (WGS) entry which is preliminary data.</text>
</comment>
<accession>A0ABX0LC73</accession>
<evidence type="ECO:0000313" key="2">
    <source>
        <dbReference type="Proteomes" id="UP001515641"/>
    </source>
</evidence>
<proteinExistence type="predicted"/>
<name>A0ABX0LC73_9NEIS</name>
<evidence type="ECO:0000313" key="1">
    <source>
        <dbReference type="EMBL" id="NHR08375.1"/>
    </source>
</evidence>
<dbReference type="EMBL" id="JAAOMA010000059">
    <property type="protein sequence ID" value="NHR08375.1"/>
    <property type="molecule type" value="Genomic_DNA"/>
</dbReference>
<dbReference type="Proteomes" id="UP001515641">
    <property type="component" value="Unassembled WGS sequence"/>
</dbReference>
<protein>
    <submittedName>
        <fullName evidence="1">Uncharacterized protein</fullName>
    </submittedName>
</protein>
<reference evidence="1 2" key="1">
    <citation type="submission" date="2020-03" db="EMBL/GenBank/DDBJ databases">
        <title>Draft genome sequence of environmentally isolated cultures.</title>
        <authorList>
            <person name="Wilson H.S."/>
            <person name="De Leon M.E."/>
        </authorList>
    </citation>
    <scope>NUCLEOTIDE SEQUENCE [LARGE SCALE GENOMIC DNA]</scope>
    <source>
        <strain evidence="1 2">HSC-31F16</strain>
    </source>
</reference>
<sequence length="88" mass="10415">MRGSKHNMDRREWQSTGARLYAKHGTELPQAKADEAVVARIRRLHARKQRLIERLNRDYSAAGLARRFGLHVRTVEKMLRRESWAHVR</sequence>
<gene>
    <name evidence="1" type="ORF">HA052_24595</name>
</gene>
<dbReference type="RefSeq" id="WP_166454038.1">
    <property type="nucleotide sequence ID" value="NZ_JAAOMA010000059.1"/>
</dbReference>
<organism evidence="1 2">
    <name type="scientific">Chromobacterium fluminis</name>
    <dbReference type="NCBI Taxonomy" id="3044269"/>
    <lineage>
        <taxon>Bacteria</taxon>
        <taxon>Pseudomonadati</taxon>
        <taxon>Pseudomonadota</taxon>
        <taxon>Betaproteobacteria</taxon>
        <taxon>Neisseriales</taxon>
        <taxon>Chromobacteriaceae</taxon>
        <taxon>Chromobacterium</taxon>
    </lineage>
</organism>